<dbReference type="OrthoDB" id="5697328at2"/>
<sequence length="326" mass="35897">MNSGFRWLTSAIRTTAILGLVSAQVLFNPAQASEENPGFVQQTINAFESSDFRFQRGISHVPFPPIAFLTGTHYSDIEIEAEGKDSLKYDVDRFSQMAAVPFLLGKRDAVFVGEYVSRSDFSFSDGRDDVGVTSIGLPVGWIRQVNPEWQTAAFVMPLGHDSDMPGSDWDWQYLGGAFARYVQSDTLWWAFGLYADVGGSGDDFYIPYLGASWTIDESWTISAVMPWPAILYAPNDRWMVRLGVSPSGASWSVDSESQNVAVNLDGWDVGLGVEYRLAGSFWLGARAGYGGLRGLRLEDSEVEEPDLDFGSSAFVGLQLNFRPAAL</sequence>
<keyword evidence="1 2" id="KW-0732">Signal</keyword>
<keyword evidence="5" id="KW-1185">Reference proteome</keyword>
<feature type="signal peptide" evidence="2">
    <location>
        <begin position="1"/>
        <end position="32"/>
    </location>
</feature>
<protein>
    <recommendedName>
        <fullName evidence="3">Outer membrane protein beta-barrel domain-containing protein</fullName>
    </recommendedName>
</protein>
<proteinExistence type="predicted"/>
<dbReference type="SUPFAM" id="SSF56925">
    <property type="entry name" value="OMPA-like"/>
    <property type="match status" value="1"/>
</dbReference>
<feature type="chain" id="PRO_5024825968" description="Outer membrane protein beta-barrel domain-containing protein" evidence="2">
    <location>
        <begin position="33"/>
        <end position="326"/>
    </location>
</feature>
<name>A0A5P9NMK3_9GAMM</name>
<evidence type="ECO:0000259" key="3">
    <source>
        <dbReference type="Pfam" id="PF13505"/>
    </source>
</evidence>
<dbReference type="Proteomes" id="UP000326287">
    <property type="component" value="Chromosome"/>
</dbReference>
<evidence type="ECO:0000313" key="5">
    <source>
        <dbReference type="Proteomes" id="UP000326287"/>
    </source>
</evidence>
<organism evidence="4 5">
    <name type="scientific">Halioglobus maricola</name>
    <dbReference type="NCBI Taxonomy" id="2601894"/>
    <lineage>
        <taxon>Bacteria</taxon>
        <taxon>Pseudomonadati</taxon>
        <taxon>Pseudomonadota</taxon>
        <taxon>Gammaproteobacteria</taxon>
        <taxon>Cellvibrionales</taxon>
        <taxon>Halieaceae</taxon>
        <taxon>Halioglobus</taxon>
    </lineage>
</organism>
<accession>A0A5P9NMK3</accession>
<dbReference type="InterPro" id="IPR027385">
    <property type="entry name" value="Beta-barrel_OMP"/>
</dbReference>
<dbReference type="RefSeq" id="WP_153240001.1">
    <property type="nucleotide sequence ID" value="NZ_CP036422.1"/>
</dbReference>
<dbReference type="InterPro" id="IPR011250">
    <property type="entry name" value="OMP/PagP_B-barrel"/>
</dbReference>
<evidence type="ECO:0000313" key="4">
    <source>
        <dbReference type="EMBL" id="QFU76859.1"/>
    </source>
</evidence>
<gene>
    <name evidence="4" type="ORF">EY643_15040</name>
</gene>
<reference evidence="4 5" key="1">
    <citation type="submission" date="2019-02" db="EMBL/GenBank/DDBJ databases">
        <authorList>
            <person name="Li S.-H."/>
        </authorList>
    </citation>
    <scope>NUCLEOTIDE SEQUENCE [LARGE SCALE GENOMIC DNA]</scope>
    <source>
        <strain evidence="4 5">IMCC14385</strain>
    </source>
</reference>
<dbReference type="EMBL" id="CP036422">
    <property type="protein sequence ID" value="QFU76859.1"/>
    <property type="molecule type" value="Genomic_DNA"/>
</dbReference>
<dbReference type="Pfam" id="PF13505">
    <property type="entry name" value="OMP_b-brl"/>
    <property type="match status" value="1"/>
</dbReference>
<dbReference type="KEGG" id="halc:EY643_15040"/>
<evidence type="ECO:0000256" key="2">
    <source>
        <dbReference type="SAM" id="SignalP"/>
    </source>
</evidence>
<feature type="domain" description="Outer membrane protein beta-barrel" evidence="3">
    <location>
        <begin position="163"/>
        <end position="303"/>
    </location>
</feature>
<dbReference type="AlphaFoldDB" id="A0A5P9NMK3"/>
<evidence type="ECO:0000256" key="1">
    <source>
        <dbReference type="ARBA" id="ARBA00022729"/>
    </source>
</evidence>